<evidence type="ECO:0000313" key="19">
    <source>
        <dbReference type="Proteomes" id="UP000509704"/>
    </source>
</evidence>
<evidence type="ECO:0000256" key="14">
    <source>
        <dbReference type="ARBA" id="ARBA00023315"/>
    </source>
</evidence>
<protein>
    <recommendedName>
        <fullName evidence="5 16">Diacylglycerol O-acyltransferase</fullName>
        <ecNumber evidence="5 16">2.3.1.20</ecNumber>
    </recommendedName>
</protein>
<reference evidence="18 19" key="1">
    <citation type="submission" date="2020-07" db="EMBL/GenBank/DDBJ databases">
        <title>The yeast mating-type switching endonuclease HO is a domesticated member of an unorthodox homing genetic element family.</title>
        <authorList>
            <person name="Coughlan A.Y."/>
            <person name="Lombardi L."/>
            <person name="Braun-Galleani S."/>
            <person name="Martos A.R."/>
            <person name="Galeote V."/>
            <person name="Bigey F."/>
            <person name="Dequin S."/>
            <person name="Byrne K.P."/>
            <person name="Wolfe K.H."/>
        </authorList>
    </citation>
    <scope>NUCLEOTIDE SEQUENCE [LARGE SCALE GENOMIC DNA]</scope>
    <source>
        <strain evidence="18 19">NRRL Y-6702</strain>
    </source>
</reference>
<comment type="subcellular location">
    <subcellularLocation>
        <location evidence="1 16">Endoplasmic reticulum membrane</location>
        <topology evidence="1 16">Multi-pass membrane protein</topology>
    </subcellularLocation>
</comment>
<dbReference type="PANTHER" id="PTHR12317">
    <property type="entry name" value="DIACYLGLYCEROL O-ACYLTRANSFERASE"/>
    <property type="match status" value="1"/>
</dbReference>
<keyword evidence="6 16" id="KW-0444">Lipid biosynthesis</keyword>
<dbReference type="Proteomes" id="UP000509704">
    <property type="component" value="Chromosome 1"/>
</dbReference>
<evidence type="ECO:0000256" key="3">
    <source>
        <dbReference type="ARBA" id="ARBA00005189"/>
    </source>
</evidence>
<dbReference type="RefSeq" id="XP_037142398.1">
    <property type="nucleotide sequence ID" value="XM_037286503.1"/>
</dbReference>
<comment type="function">
    <text evidence="16">Catalyzes the terminal and only committed step in triacylglycerol synthesis by using diacylglycerol and fatty acyl CoA as substrates.</text>
</comment>
<dbReference type="GO" id="GO:0019432">
    <property type="term" value="P:triglyceride biosynthetic process"/>
    <property type="evidence" value="ECO:0007669"/>
    <property type="project" value="UniProtKB-UniRule"/>
</dbReference>
<dbReference type="EMBL" id="CP058604">
    <property type="protein sequence ID" value="QLG70670.1"/>
    <property type="molecule type" value="Genomic_DNA"/>
</dbReference>
<feature type="region of interest" description="Disordered" evidence="17">
    <location>
        <begin position="1"/>
        <end position="34"/>
    </location>
</feature>
<sequence>MIEDSQELHRRVTTGSRDATAQEEAGDRAFSEHDKKGWDAWNAIKKEFENQISDARSSSLNGDGERSNSLNGINSEGSDRSWSSLHTPFKRRFQTAMIAWHLSAFVFLPVIAIYALSNPLLWFLSVPYFIYYMFDRAPGNGGVVYRRSDWFRSLSIWSYLCDYFPIALHKTADLQPTFTRKSASSKELEGKKNSRWKKMLGIFRYSSKNSEFEVTGPRYIFGYHPHGIGAIGSFGVFGTEGRRWSQIFPGIPVSLMTLVTQFHVPLYRDYLMALGISAVSKKNTLKVLEKDNSICIVVGGARESLASSIGHVDLILNRRKGFIRLALEAGNVCLTPVFAFGETDLYNIVQTSEDSFSRKVQLWLKQNYGFTVPLFYARGMFNYDFGFLPYRRAINVVIGKPIFVKEKIPNPSEEELDYYHQRYMQELKKLYYDNRDRFGYSDKEINIVG</sequence>
<keyword evidence="14 16" id="KW-0012">Acyltransferase</keyword>
<feature type="compositionally biased region" description="Basic and acidic residues" evidence="17">
    <location>
        <begin position="1"/>
        <end position="10"/>
    </location>
</feature>
<evidence type="ECO:0000256" key="13">
    <source>
        <dbReference type="ARBA" id="ARBA00023136"/>
    </source>
</evidence>
<proteinExistence type="inferred from homology"/>
<feature type="compositionally biased region" description="Basic and acidic residues" evidence="17">
    <location>
        <begin position="25"/>
        <end position="34"/>
    </location>
</feature>
<dbReference type="AlphaFoldDB" id="A0A7H9AW93"/>
<evidence type="ECO:0000256" key="11">
    <source>
        <dbReference type="ARBA" id="ARBA00022989"/>
    </source>
</evidence>
<dbReference type="GO" id="GO:0005789">
    <property type="term" value="C:endoplasmic reticulum membrane"/>
    <property type="evidence" value="ECO:0007669"/>
    <property type="project" value="UniProtKB-SubCell"/>
</dbReference>
<dbReference type="PANTHER" id="PTHR12317:SF0">
    <property type="entry name" value="ACYLTRANSFERASE"/>
    <property type="match status" value="1"/>
</dbReference>
<evidence type="ECO:0000256" key="12">
    <source>
        <dbReference type="ARBA" id="ARBA00023098"/>
    </source>
</evidence>
<dbReference type="KEGG" id="zmk:HG535_0A06120"/>
<dbReference type="OrthoDB" id="264532at2759"/>
<keyword evidence="8 16" id="KW-0812">Transmembrane</keyword>
<evidence type="ECO:0000256" key="1">
    <source>
        <dbReference type="ARBA" id="ARBA00004477"/>
    </source>
</evidence>
<dbReference type="Pfam" id="PF03982">
    <property type="entry name" value="DAGAT"/>
    <property type="match status" value="2"/>
</dbReference>
<evidence type="ECO:0000256" key="16">
    <source>
        <dbReference type="RuleBase" id="RU367023"/>
    </source>
</evidence>
<evidence type="ECO:0000256" key="6">
    <source>
        <dbReference type="ARBA" id="ARBA00022516"/>
    </source>
</evidence>
<evidence type="ECO:0000256" key="15">
    <source>
        <dbReference type="ARBA" id="ARBA00048109"/>
    </source>
</evidence>
<comment type="similarity">
    <text evidence="4 16">Belongs to the diacylglycerol acyltransferase family.</text>
</comment>
<dbReference type="EC" id="2.3.1.20" evidence="5 16"/>
<evidence type="ECO:0000256" key="10">
    <source>
        <dbReference type="ARBA" id="ARBA00022824"/>
    </source>
</evidence>
<keyword evidence="11 16" id="KW-1133">Transmembrane helix</keyword>
<feature type="transmembrane region" description="Helical" evidence="16">
    <location>
        <begin position="98"/>
        <end position="124"/>
    </location>
</feature>
<accession>A0A7H9AW93</accession>
<dbReference type="InterPro" id="IPR007130">
    <property type="entry name" value="DAGAT"/>
</dbReference>
<dbReference type="GO" id="GO:0006071">
    <property type="term" value="P:glycerol metabolic process"/>
    <property type="evidence" value="ECO:0007669"/>
    <property type="project" value="UniProtKB-UniRule"/>
</dbReference>
<evidence type="ECO:0000256" key="4">
    <source>
        <dbReference type="ARBA" id="ARBA00005420"/>
    </source>
</evidence>
<gene>
    <name evidence="18" type="ORF">HG535_0A06120</name>
</gene>
<keyword evidence="12 16" id="KW-0443">Lipid metabolism</keyword>
<evidence type="ECO:0000256" key="17">
    <source>
        <dbReference type="SAM" id="MobiDB-lite"/>
    </source>
</evidence>
<comment type="catalytic activity">
    <reaction evidence="15 16">
        <text>an acyl-CoA + a 1,2-diacyl-sn-glycerol = a triacyl-sn-glycerol + CoA</text>
        <dbReference type="Rhea" id="RHEA:10868"/>
        <dbReference type="ChEBI" id="CHEBI:17815"/>
        <dbReference type="ChEBI" id="CHEBI:57287"/>
        <dbReference type="ChEBI" id="CHEBI:58342"/>
        <dbReference type="ChEBI" id="CHEBI:64615"/>
        <dbReference type="EC" id="2.3.1.20"/>
    </reaction>
</comment>
<dbReference type="GeneID" id="59234306"/>
<evidence type="ECO:0000256" key="9">
    <source>
        <dbReference type="ARBA" id="ARBA00022798"/>
    </source>
</evidence>
<evidence type="ECO:0000256" key="2">
    <source>
        <dbReference type="ARBA" id="ARBA00004771"/>
    </source>
</evidence>
<name>A0A7H9AW93_ZYGMR</name>
<keyword evidence="10 16" id="KW-0256">Endoplasmic reticulum</keyword>
<organism evidence="18 19">
    <name type="scientific">Zygotorulaspora mrakii</name>
    <name type="common">Zygosaccharomyces mrakii</name>
    <dbReference type="NCBI Taxonomy" id="42260"/>
    <lineage>
        <taxon>Eukaryota</taxon>
        <taxon>Fungi</taxon>
        <taxon>Dikarya</taxon>
        <taxon>Ascomycota</taxon>
        <taxon>Saccharomycotina</taxon>
        <taxon>Saccharomycetes</taxon>
        <taxon>Saccharomycetales</taxon>
        <taxon>Saccharomycetaceae</taxon>
        <taxon>Zygotorulaspora</taxon>
    </lineage>
</organism>
<evidence type="ECO:0000256" key="7">
    <source>
        <dbReference type="ARBA" id="ARBA00022679"/>
    </source>
</evidence>
<keyword evidence="13 16" id="KW-0472">Membrane</keyword>
<keyword evidence="7" id="KW-0808">Transferase</keyword>
<evidence type="ECO:0000256" key="8">
    <source>
        <dbReference type="ARBA" id="ARBA00022692"/>
    </source>
</evidence>
<dbReference type="GO" id="GO:0004144">
    <property type="term" value="F:diacylglycerol O-acyltransferase activity"/>
    <property type="evidence" value="ECO:0007669"/>
    <property type="project" value="UniProtKB-UniRule"/>
</dbReference>
<dbReference type="CDD" id="cd07987">
    <property type="entry name" value="LPLAT_MGAT-like"/>
    <property type="match status" value="1"/>
</dbReference>
<comment type="pathway">
    <text evidence="3">Lipid metabolism.</text>
</comment>
<comment type="pathway">
    <text evidence="2 16">Glycerolipid metabolism; triacylglycerol biosynthesis.</text>
</comment>
<dbReference type="UniPathway" id="UPA00282"/>
<evidence type="ECO:0000313" key="18">
    <source>
        <dbReference type="EMBL" id="QLG70670.1"/>
    </source>
</evidence>
<keyword evidence="19" id="KW-1185">Reference proteome</keyword>
<evidence type="ECO:0000256" key="5">
    <source>
        <dbReference type="ARBA" id="ARBA00013244"/>
    </source>
</evidence>
<feature type="region of interest" description="Disordered" evidence="17">
    <location>
        <begin position="55"/>
        <end position="82"/>
    </location>
</feature>
<comment type="caution">
    <text evidence="16">Lacks conserved residue(s) required for the propagation of feature annotation.</text>
</comment>
<keyword evidence="9" id="KW-0319">Glycerol metabolism</keyword>